<dbReference type="KEGG" id="dao:Desac_2550"/>
<dbReference type="EMBL" id="CP002629">
    <property type="protein sequence ID" value="AEB10368.1"/>
    <property type="molecule type" value="Genomic_DNA"/>
</dbReference>
<sequence>MEICSYPFDRILIPYDGSPSAKKAVEWAACLAQIGSDSVEKVTLLRVIGGGYLARHIQNVDLRVTRMDQVAAWRRIRQYHLDHEIMPLLEEGKRFLQEKGVSVPIETRVAEGKIGEEISRLADEGGYSAIVMGRRGLSPVKELFLGSVTRQVLSLAQKKTVFVVGLEAVFNPDCPISPLLLPVDGSEPSREAVRQGAVLAQGLRACQPRLNLLYVPDD</sequence>
<dbReference type="PANTHER" id="PTHR46268">
    <property type="entry name" value="STRESS RESPONSE PROTEIN NHAX"/>
    <property type="match status" value="1"/>
</dbReference>
<dbReference type="CDD" id="cd00293">
    <property type="entry name" value="USP-like"/>
    <property type="match status" value="1"/>
</dbReference>
<evidence type="ECO:0000313" key="3">
    <source>
        <dbReference type="EMBL" id="AEB10368.1"/>
    </source>
</evidence>
<dbReference type="STRING" id="880072.Desac_2550"/>
<keyword evidence="4" id="KW-1185">Reference proteome</keyword>
<dbReference type="HOGENOM" id="CLU_049301_2_1_7"/>
<evidence type="ECO:0000256" key="1">
    <source>
        <dbReference type="ARBA" id="ARBA00008791"/>
    </source>
</evidence>
<proteinExistence type="inferred from homology"/>
<dbReference type="SUPFAM" id="SSF52402">
    <property type="entry name" value="Adenine nucleotide alpha hydrolases-like"/>
    <property type="match status" value="1"/>
</dbReference>
<dbReference type="RefSeq" id="WP_013707477.1">
    <property type="nucleotide sequence ID" value="NC_015388.1"/>
</dbReference>
<dbReference type="eggNOG" id="COG0589">
    <property type="taxonomic scope" value="Bacteria"/>
</dbReference>
<dbReference type="Pfam" id="PF00582">
    <property type="entry name" value="Usp"/>
    <property type="match status" value="1"/>
</dbReference>
<accession>F2NIG6</accession>
<dbReference type="AlphaFoldDB" id="F2NIG6"/>
<dbReference type="PRINTS" id="PR01438">
    <property type="entry name" value="UNVRSLSTRESS"/>
</dbReference>
<evidence type="ECO:0000313" key="4">
    <source>
        <dbReference type="Proteomes" id="UP000000483"/>
    </source>
</evidence>
<comment type="similarity">
    <text evidence="1">Belongs to the universal stress protein A family.</text>
</comment>
<reference evidence="4" key="2">
    <citation type="submission" date="2011-03" db="EMBL/GenBank/DDBJ databases">
        <title>The complete genome of Desulfobacca acetoxidans DSM 11109.</title>
        <authorList>
            <consortium name="US DOE Joint Genome Institute (JGI-PGF)"/>
            <person name="Lucas S."/>
            <person name="Copeland A."/>
            <person name="Lapidus A."/>
            <person name="Bruce D."/>
            <person name="Goodwin L."/>
            <person name="Pitluck S."/>
            <person name="Peters L."/>
            <person name="Kyrpides N."/>
            <person name="Mavromatis K."/>
            <person name="Ivanova N."/>
            <person name="Ovchinnikova G."/>
            <person name="Teshima H."/>
            <person name="Detter J.C."/>
            <person name="Han C."/>
            <person name="Land M."/>
            <person name="Hauser L."/>
            <person name="Markowitz V."/>
            <person name="Cheng J.-F."/>
            <person name="Hugenholtz P."/>
            <person name="Woyke T."/>
            <person name="Wu D."/>
            <person name="Spring S."/>
            <person name="Schueler E."/>
            <person name="Brambilla E."/>
            <person name="Klenk H.-P."/>
            <person name="Eisen J.A."/>
        </authorList>
    </citation>
    <scope>NUCLEOTIDE SEQUENCE [LARGE SCALE GENOMIC DNA]</scope>
    <source>
        <strain evidence="4">ATCC 700848 / DSM 11109 / ASRB2</strain>
    </source>
</reference>
<gene>
    <name evidence="3" type="ordered locus">Desac_2550</name>
</gene>
<feature type="domain" description="UspA" evidence="2">
    <location>
        <begin position="8"/>
        <end position="161"/>
    </location>
</feature>
<dbReference type="InterPro" id="IPR006016">
    <property type="entry name" value="UspA"/>
</dbReference>
<dbReference type="Gene3D" id="3.40.50.12370">
    <property type="match status" value="1"/>
</dbReference>
<reference evidence="3 4" key="1">
    <citation type="journal article" date="2011" name="Stand. Genomic Sci.">
        <title>Complete genome sequence of the acetate-degrading sulfate reducer Desulfobacca acetoxidans type strain (ASRB2).</title>
        <authorList>
            <person name="Goker M."/>
            <person name="Teshima H."/>
            <person name="Lapidus A."/>
            <person name="Nolan M."/>
            <person name="Lucas S."/>
            <person name="Hammon N."/>
            <person name="Deshpande S."/>
            <person name="Cheng J.F."/>
            <person name="Tapia R."/>
            <person name="Han C."/>
            <person name="Goodwin L."/>
            <person name="Pitluck S."/>
            <person name="Huntemann M."/>
            <person name="Liolios K."/>
            <person name="Ivanova N."/>
            <person name="Pagani I."/>
            <person name="Mavromatis K."/>
            <person name="Ovchinikova G."/>
            <person name="Pati A."/>
            <person name="Chen A."/>
            <person name="Palaniappan K."/>
            <person name="Land M."/>
            <person name="Hauser L."/>
            <person name="Brambilla E.M."/>
            <person name="Rohde M."/>
            <person name="Spring S."/>
            <person name="Detter J.C."/>
            <person name="Woyke T."/>
            <person name="Bristow J."/>
            <person name="Eisen J.A."/>
            <person name="Markowitz V."/>
            <person name="Hugenholtz P."/>
            <person name="Kyrpides N.C."/>
            <person name="Klenk H.P."/>
        </authorList>
    </citation>
    <scope>NUCLEOTIDE SEQUENCE [LARGE SCALE GENOMIC DNA]</scope>
    <source>
        <strain evidence="4">ATCC 700848 / DSM 11109 / ASRB2</strain>
    </source>
</reference>
<name>F2NIG6_DESAR</name>
<dbReference type="PANTHER" id="PTHR46268:SF6">
    <property type="entry name" value="UNIVERSAL STRESS PROTEIN UP12"/>
    <property type="match status" value="1"/>
</dbReference>
<dbReference type="Proteomes" id="UP000000483">
    <property type="component" value="Chromosome"/>
</dbReference>
<dbReference type="InterPro" id="IPR006015">
    <property type="entry name" value="Universal_stress_UspA"/>
</dbReference>
<organism evidence="3 4">
    <name type="scientific">Desulfobacca acetoxidans (strain ATCC 700848 / DSM 11109 / ASRB2)</name>
    <dbReference type="NCBI Taxonomy" id="880072"/>
    <lineage>
        <taxon>Bacteria</taxon>
        <taxon>Pseudomonadati</taxon>
        <taxon>Thermodesulfobacteriota</taxon>
        <taxon>Desulfobaccia</taxon>
        <taxon>Desulfobaccales</taxon>
        <taxon>Desulfobaccaceae</taxon>
        <taxon>Desulfobacca</taxon>
    </lineage>
</organism>
<evidence type="ECO:0000259" key="2">
    <source>
        <dbReference type="Pfam" id="PF00582"/>
    </source>
</evidence>
<protein>
    <submittedName>
        <fullName evidence="3">UspA domain-containing protein</fullName>
    </submittedName>
</protein>